<evidence type="ECO:0000256" key="1">
    <source>
        <dbReference type="ARBA" id="ARBA00022574"/>
    </source>
</evidence>
<evidence type="ECO:0000313" key="5">
    <source>
        <dbReference type="Proteomes" id="UP000192907"/>
    </source>
</evidence>
<dbReference type="Pfam" id="PF00400">
    <property type="entry name" value="WD40"/>
    <property type="match status" value="1"/>
</dbReference>
<protein>
    <submittedName>
        <fullName evidence="4">WD40 repeat</fullName>
    </submittedName>
</protein>
<reference evidence="5" key="1">
    <citation type="submission" date="2017-04" db="EMBL/GenBank/DDBJ databases">
        <authorList>
            <person name="Varghese N."/>
            <person name="Submissions S."/>
        </authorList>
    </citation>
    <scope>NUCLEOTIDE SEQUENCE [LARGE SCALE GENOMIC DNA]</scope>
    <source>
        <strain evidence="5">RKEM611</strain>
    </source>
</reference>
<organism evidence="4 5">
    <name type="scientific">Pseudobacteriovorax antillogorgiicola</name>
    <dbReference type="NCBI Taxonomy" id="1513793"/>
    <lineage>
        <taxon>Bacteria</taxon>
        <taxon>Pseudomonadati</taxon>
        <taxon>Bdellovibrionota</taxon>
        <taxon>Oligoflexia</taxon>
        <taxon>Oligoflexales</taxon>
        <taxon>Pseudobacteriovoracaceae</taxon>
        <taxon>Pseudobacteriovorax</taxon>
    </lineage>
</organism>
<accession>A0A1Y6BZK5</accession>
<dbReference type="STRING" id="1513793.SAMN06296036_10962"/>
<keyword evidence="5" id="KW-1185">Reference proteome</keyword>
<dbReference type="SUPFAM" id="SSF50998">
    <property type="entry name" value="Quinoprotein alcohol dehydrogenase-like"/>
    <property type="match status" value="1"/>
</dbReference>
<keyword evidence="1 3" id="KW-0853">WD repeat</keyword>
<dbReference type="PROSITE" id="PS50082">
    <property type="entry name" value="WD_REPEATS_2"/>
    <property type="match status" value="1"/>
</dbReference>
<dbReference type="PROSITE" id="PS51257">
    <property type="entry name" value="PROKAR_LIPOPROTEIN"/>
    <property type="match status" value="1"/>
</dbReference>
<gene>
    <name evidence="4" type="ORF">SAMN06296036_10962</name>
</gene>
<dbReference type="SMART" id="SM00320">
    <property type="entry name" value="WD40"/>
    <property type="match status" value="5"/>
</dbReference>
<dbReference type="PANTHER" id="PTHR44019:SF8">
    <property type="entry name" value="POC1 CENTRIOLAR PROTEIN HOMOLOG"/>
    <property type="match status" value="1"/>
</dbReference>
<evidence type="ECO:0000313" key="4">
    <source>
        <dbReference type="EMBL" id="SMF28907.1"/>
    </source>
</evidence>
<dbReference type="InterPro" id="IPR050505">
    <property type="entry name" value="WDR55/POC1"/>
</dbReference>
<dbReference type="Gene3D" id="2.130.10.10">
    <property type="entry name" value="YVTN repeat-like/Quinoprotein amine dehydrogenase"/>
    <property type="match status" value="3"/>
</dbReference>
<dbReference type="SUPFAM" id="SSF50978">
    <property type="entry name" value="WD40 repeat-like"/>
    <property type="match status" value="1"/>
</dbReference>
<dbReference type="Proteomes" id="UP000192907">
    <property type="component" value="Unassembled WGS sequence"/>
</dbReference>
<dbReference type="EMBL" id="FWZT01000009">
    <property type="protein sequence ID" value="SMF28907.1"/>
    <property type="molecule type" value="Genomic_DNA"/>
</dbReference>
<name>A0A1Y6BZK5_9BACT</name>
<dbReference type="PANTHER" id="PTHR44019">
    <property type="entry name" value="WD REPEAT-CONTAINING PROTEIN 55"/>
    <property type="match status" value="1"/>
</dbReference>
<dbReference type="InterPro" id="IPR001680">
    <property type="entry name" value="WD40_rpt"/>
</dbReference>
<keyword evidence="2" id="KW-0677">Repeat</keyword>
<dbReference type="InterPro" id="IPR011047">
    <property type="entry name" value="Quinoprotein_ADH-like_sf"/>
</dbReference>
<feature type="repeat" description="WD" evidence="3">
    <location>
        <begin position="990"/>
        <end position="1022"/>
    </location>
</feature>
<evidence type="ECO:0000256" key="3">
    <source>
        <dbReference type="PROSITE-ProRule" id="PRU00221"/>
    </source>
</evidence>
<proteinExistence type="predicted"/>
<sequence>MYERKTAGRFKLYLDLNLGLIALILSACSPLTNHFENLQLKCGNVAPEKSYVKVSSADDTSPISLSAYVINQKGKFEPAKVTEKSCVEFSDSDTALIVADNNREFGATVNLENTDQTFLELSLKDFRGKPPVLACPTQTAARAFTTKDFFKVADTYGLVGLKVDISADSPEQVFEVLLDENTREEGYTLNSAGPFQLQEGQYKLRLKALNLFKDGLLEEIECNVIVDQVSPKIEIVDPGSSYDLQNGFQVAVDQANLEIEVSDENPYRIFYCIQELLESESPGGSENCIFQESSKQTIQIDSPGYKQLFTFAMDRAGNKSEIREQRILVIDQKEVEFIQQLALLGSEQAKKPKTYMEGVRKILEAEMRRKTLASQLERDLAENHSKLAMMSLGYSQSVSNQSRLPYYPWRAEYTADGEHVVVITQGKGLIVVYSKSGEMLWQSDEIGSEIDYMWMIGDSNRILISTRLGGLQLWSIKTKSILKRWDLEEPIWKASINPSKSKVGVAGITSMAWTIDLSTFETQALKAHSGQIRGIAWLDDENLITGTINGEVLISNRGEVIDEIDLPGGDNGVFSLKRLGNSLAISSFLNEPEQTISAVDKSRISFWSLTGELVYDAGLVPSIALEITTDTNENHLALDTTGQGAHIIPNWKAMIEKKVLAKDTLYNISPNQQSYGTSWIPGSSNFISLPEDFESFVQVNGIYPGNVGYIRNLKHQHSRPLNSLSFSPDGKRFITTSNDKLVNFHSIETSLADQVYLPGHYFFHTEPNDFNEESLLTLSYDTANGGIFLSTFNKNKLDYSIPVSIWTAEQLSTFRWVDSNTIVGTESQDNQGSRQVSLIKYRVDQGTKEVLLDYGSTTITTFHLSGNLVFIGDTDGYVKKVNLSNNESVELARLDVGTTLSSKDKEIGERVVRWIQYDPKNDRLYAGGFDKAIYLVEGAKTKQPNVRVKKNAHSSVINDALLAETILYTAGRDQEVKAWNSSDLSFTTIYSGHVGGVRAISLAQRQKIGLSVSTDATLQAWNPFSGKKFLDILEVQKGTNSINAVKVSLQDYIVVGGSVDTVHFSMKTRNLFLRGCQFFEVFLRVNHKDLSNFCVEY</sequence>
<dbReference type="InterPro" id="IPR015943">
    <property type="entry name" value="WD40/YVTN_repeat-like_dom_sf"/>
</dbReference>
<dbReference type="AlphaFoldDB" id="A0A1Y6BZK5"/>
<dbReference type="InterPro" id="IPR036322">
    <property type="entry name" value="WD40_repeat_dom_sf"/>
</dbReference>
<dbReference type="RefSeq" id="WP_132319410.1">
    <property type="nucleotide sequence ID" value="NZ_FWZT01000009.1"/>
</dbReference>
<evidence type="ECO:0000256" key="2">
    <source>
        <dbReference type="ARBA" id="ARBA00022737"/>
    </source>
</evidence>
<dbReference type="OrthoDB" id="8169573at2"/>